<evidence type="ECO:0000256" key="2">
    <source>
        <dbReference type="ARBA" id="ARBA00022490"/>
    </source>
</evidence>
<evidence type="ECO:0000256" key="9">
    <source>
        <dbReference type="ARBA" id="ARBA00023235"/>
    </source>
</evidence>
<evidence type="ECO:0000256" key="3">
    <source>
        <dbReference type="ARBA" id="ARBA00022630"/>
    </source>
</evidence>
<comment type="subcellular location">
    <subcellularLocation>
        <location evidence="11">Cytoplasm</location>
    </subcellularLocation>
</comment>
<evidence type="ECO:0000256" key="8">
    <source>
        <dbReference type="ARBA" id="ARBA00023229"/>
    </source>
</evidence>
<feature type="binding site" evidence="11">
    <location>
        <position position="160"/>
    </location>
    <ligand>
        <name>Mg(2+)</name>
        <dbReference type="ChEBI" id="CHEBI:18420"/>
    </ligand>
</feature>
<gene>
    <name evidence="11" type="primary">fni</name>
    <name evidence="13" type="ORF">SAMN02745941_02255</name>
</gene>
<dbReference type="EC" id="5.3.3.2" evidence="11"/>
<dbReference type="InterPro" id="IPR013785">
    <property type="entry name" value="Aldolase_TIM"/>
</dbReference>
<comment type="similarity">
    <text evidence="11">Belongs to the IPP isomerase type 2 family.</text>
</comment>
<dbReference type="EMBL" id="FQXU01000007">
    <property type="protein sequence ID" value="SHI16069.1"/>
    <property type="molecule type" value="Genomic_DNA"/>
</dbReference>
<protein>
    <recommendedName>
        <fullName evidence="11">Isopentenyl-diphosphate delta-isomerase</fullName>
        <shortName evidence="11">IPP isomerase</shortName>
        <ecNumber evidence="11">5.3.3.2</ecNumber>
    </recommendedName>
    <alternativeName>
        <fullName evidence="11">Isopentenyl diphosphate:dimethylallyl diphosphate isomerase</fullName>
    </alternativeName>
    <alternativeName>
        <fullName evidence="11">Isopentenyl pyrophosphate isomerase</fullName>
    </alternativeName>
    <alternativeName>
        <fullName evidence="11">Type 2 isopentenyl diphosphate isomerase</fullName>
        <shortName evidence="11">IDI-2</shortName>
    </alternativeName>
</protein>
<feature type="binding site" evidence="11">
    <location>
        <begin position="14"/>
        <end position="15"/>
    </location>
    <ligand>
        <name>substrate</name>
    </ligand>
</feature>
<keyword evidence="3 11" id="KW-0285">Flavoprotein</keyword>
<evidence type="ECO:0000313" key="14">
    <source>
        <dbReference type="Proteomes" id="UP000184241"/>
    </source>
</evidence>
<sequence>MEDLTSKSEIRSLRKKEHVKHFSKGDFEGNNYFKYIYLEHNSLPEIDFNEIDTRVNFLGKQINFPVMINAMTGGFNDAVKINSNLAKVAKELNIPMAVGSQAIAVNDENYSASFKVVRQVLKDGVVISNINGFSTLDDVKKAIDMIEADGIQIHINPAQEICMPEGDRNFKGVLKNIENIVKKIDKPVIVKEIGFGMSKDVVKRLLEVGVKYVDVGGSGGTNFIKIESERNKEFHFDELFDWGIPTALSLIEARSLSDDLNIVCSGGVKASDEVIKALCLGANMTGISGPILKSFLDVGYEGALEYLQNIIYKSKVMMFLLGKKNIEELKSVPFRIKGELKELVDYKR</sequence>
<dbReference type="RefSeq" id="WP_207650349.1">
    <property type="nucleotide sequence ID" value="NZ_FQXU01000007.1"/>
</dbReference>
<dbReference type="SUPFAM" id="SSF51395">
    <property type="entry name" value="FMN-linked oxidoreductases"/>
    <property type="match status" value="1"/>
</dbReference>
<keyword evidence="4 11" id="KW-0288">FMN</keyword>
<dbReference type="GO" id="GO:0000287">
    <property type="term" value="F:magnesium ion binding"/>
    <property type="evidence" value="ECO:0007669"/>
    <property type="project" value="UniProtKB-UniRule"/>
</dbReference>
<keyword evidence="7 11" id="KW-0521">NADP</keyword>
<dbReference type="GO" id="GO:0005737">
    <property type="term" value="C:cytoplasm"/>
    <property type="evidence" value="ECO:0007669"/>
    <property type="project" value="UniProtKB-SubCell"/>
</dbReference>
<reference evidence="13 14" key="1">
    <citation type="submission" date="2016-11" db="EMBL/GenBank/DDBJ databases">
        <authorList>
            <person name="Jaros S."/>
            <person name="Januszkiewicz K."/>
            <person name="Wedrychowicz H."/>
        </authorList>
    </citation>
    <scope>NUCLEOTIDE SEQUENCE [LARGE SCALE GENOMIC DNA]</scope>
    <source>
        <strain evidence="13 14">DSM 6191</strain>
    </source>
</reference>
<dbReference type="GO" id="GO:0010181">
    <property type="term" value="F:FMN binding"/>
    <property type="evidence" value="ECO:0007669"/>
    <property type="project" value="UniProtKB-UniRule"/>
</dbReference>
<proteinExistence type="inferred from homology"/>
<keyword evidence="9 11" id="KW-0413">Isomerase</keyword>
<evidence type="ECO:0000256" key="7">
    <source>
        <dbReference type="ARBA" id="ARBA00022857"/>
    </source>
</evidence>
<comment type="function">
    <text evidence="11">Involved in the biosynthesis of isoprenoids. Catalyzes the 1,3-allylic rearrangement of the homoallylic substrate isopentenyl (IPP) to its allylic isomer, dimethylallyl diphosphate (DMAPP).</text>
</comment>
<accession>A0A1M5YVS2</accession>
<evidence type="ECO:0000256" key="11">
    <source>
        <dbReference type="HAMAP-Rule" id="MF_00354"/>
    </source>
</evidence>
<dbReference type="AlphaFoldDB" id="A0A1M5YVS2"/>
<evidence type="ECO:0000256" key="10">
    <source>
        <dbReference type="ARBA" id="ARBA00025810"/>
    </source>
</evidence>
<evidence type="ECO:0000256" key="5">
    <source>
        <dbReference type="ARBA" id="ARBA00022723"/>
    </source>
</evidence>
<comment type="caution">
    <text evidence="11">Lacks conserved residue(s) required for the propagation of feature annotation.</text>
</comment>
<dbReference type="GO" id="GO:0008299">
    <property type="term" value="P:isoprenoid biosynthetic process"/>
    <property type="evidence" value="ECO:0007669"/>
    <property type="project" value="UniProtKB-UniRule"/>
</dbReference>
<feature type="binding site" evidence="11">
    <location>
        <position position="129"/>
    </location>
    <ligand>
        <name>FMN</name>
        <dbReference type="ChEBI" id="CHEBI:58210"/>
    </ligand>
</feature>
<feature type="binding site" evidence="11">
    <location>
        <position position="159"/>
    </location>
    <ligand>
        <name>substrate</name>
    </ligand>
</feature>
<evidence type="ECO:0000259" key="12">
    <source>
        <dbReference type="Pfam" id="PF01070"/>
    </source>
</evidence>
<feature type="binding site" evidence="11">
    <location>
        <begin position="70"/>
        <end position="72"/>
    </location>
    <ligand>
        <name>FMN</name>
        <dbReference type="ChEBI" id="CHEBI:58210"/>
    </ligand>
</feature>
<dbReference type="Proteomes" id="UP000184241">
    <property type="component" value="Unassembled WGS sequence"/>
</dbReference>
<feature type="binding site" evidence="11">
    <location>
        <position position="221"/>
    </location>
    <ligand>
        <name>FMN</name>
        <dbReference type="ChEBI" id="CHEBI:58210"/>
    </ligand>
</feature>
<dbReference type="PANTHER" id="PTHR43665:SF1">
    <property type="entry name" value="ISOPENTENYL-DIPHOSPHATE DELTA-ISOMERASE"/>
    <property type="match status" value="1"/>
</dbReference>
<comment type="catalytic activity">
    <reaction evidence="11">
        <text>isopentenyl diphosphate = dimethylallyl diphosphate</text>
        <dbReference type="Rhea" id="RHEA:23284"/>
        <dbReference type="ChEBI" id="CHEBI:57623"/>
        <dbReference type="ChEBI" id="CHEBI:128769"/>
        <dbReference type="EC" id="5.3.3.2"/>
    </reaction>
</comment>
<feature type="binding site" evidence="11">
    <location>
        <position position="191"/>
    </location>
    <ligand>
        <name>FMN</name>
        <dbReference type="ChEBI" id="CHEBI:58210"/>
    </ligand>
</feature>
<keyword evidence="6 11" id="KW-0460">Magnesium</keyword>
<dbReference type="CDD" id="cd02811">
    <property type="entry name" value="IDI-2_FMN"/>
    <property type="match status" value="1"/>
</dbReference>
<keyword evidence="8 11" id="KW-0414">Isoprene biosynthesis</keyword>
<feature type="domain" description="FMN-dependent dehydrogenase" evidence="12">
    <location>
        <begin position="175"/>
        <end position="330"/>
    </location>
</feature>
<dbReference type="NCBIfam" id="TIGR02151">
    <property type="entry name" value="IPP_isom_2"/>
    <property type="match status" value="1"/>
</dbReference>
<dbReference type="PIRSF" id="PIRSF003314">
    <property type="entry name" value="IPP_isomerase"/>
    <property type="match status" value="1"/>
</dbReference>
<evidence type="ECO:0000256" key="4">
    <source>
        <dbReference type="ARBA" id="ARBA00022643"/>
    </source>
</evidence>
<dbReference type="PANTHER" id="PTHR43665">
    <property type="entry name" value="ISOPENTENYL-DIPHOSPHATE DELTA-ISOMERASE"/>
    <property type="match status" value="1"/>
</dbReference>
<keyword evidence="2 11" id="KW-0963">Cytoplasm</keyword>
<keyword evidence="5 11" id="KW-0479">Metal-binding</keyword>
<dbReference type="GO" id="GO:0004452">
    <property type="term" value="F:isopentenyl-diphosphate delta-isomerase activity"/>
    <property type="evidence" value="ECO:0007669"/>
    <property type="project" value="UniProtKB-UniRule"/>
</dbReference>
<dbReference type="GO" id="GO:0016491">
    <property type="term" value="F:oxidoreductase activity"/>
    <property type="evidence" value="ECO:0007669"/>
    <property type="project" value="InterPro"/>
</dbReference>
<dbReference type="InterPro" id="IPR011179">
    <property type="entry name" value="IPdP_isomerase"/>
</dbReference>
<comment type="cofactor">
    <cofactor evidence="11">
        <name>Mg(2+)</name>
        <dbReference type="ChEBI" id="CHEBI:18420"/>
    </cofactor>
</comment>
<organism evidence="13 14">
    <name type="scientific">Clostridium intestinale DSM 6191</name>
    <dbReference type="NCBI Taxonomy" id="1121320"/>
    <lineage>
        <taxon>Bacteria</taxon>
        <taxon>Bacillati</taxon>
        <taxon>Bacillota</taxon>
        <taxon>Clostridia</taxon>
        <taxon>Eubacteriales</taxon>
        <taxon>Clostridiaceae</taxon>
        <taxon>Clostridium</taxon>
    </lineage>
</organism>
<feature type="binding site" evidence="11">
    <location>
        <position position="100"/>
    </location>
    <ligand>
        <name>FMN</name>
        <dbReference type="ChEBI" id="CHEBI:58210"/>
    </ligand>
</feature>
<feature type="binding site" evidence="11">
    <location>
        <begin position="288"/>
        <end position="289"/>
    </location>
    <ligand>
        <name>FMN</name>
        <dbReference type="ChEBI" id="CHEBI:58210"/>
    </ligand>
</feature>
<evidence type="ECO:0000256" key="1">
    <source>
        <dbReference type="ARBA" id="ARBA00001917"/>
    </source>
</evidence>
<evidence type="ECO:0000313" key="13">
    <source>
        <dbReference type="EMBL" id="SHI16069.1"/>
    </source>
</evidence>
<dbReference type="HAMAP" id="MF_00354">
    <property type="entry name" value="Idi_2"/>
    <property type="match status" value="1"/>
</dbReference>
<feature type="binding site" evidence="11">
    <location>
        <begin position="267"/>
        <end position="269"/>
    </location>
    <ligand>
        <name>FMN</name>
        <dbReference type="ChEBI" id="CHEBI:58210"/>
    </ligand>
</feature>
<evidence type="ECO:0000256" key="6">
    <source>
        <dbReference type="ARBA" id="ARBA00022842"/>
    </source>
</evidence>
<name>A0A1M5YVS2_9CLOT</name>
<dbReference type="GO" id="GO:0070402">
    <property type="term" value="F:NADPH binding"/>
    <property type="evidence" value="ECO:0007669"/>
    <property type="project" value="UniProtKB-UniRule"/>
</dbReference>
<dbReference type="InterPro" id="IPR000262">
    <property type="entry name" value="FMN-dep_DH"/>
</dbReference>
<dbReference type="Gene3D" id="3.20.20.70">
    <property type="entry name" value="Aldolase class I"/>
    <property type="match status" value="1"/>
</dbReference>
<comment type="cofactor">
    <cofactor evidence="1 11">
        <name>FMN</name>
        <dbReference type="ChEBI" id="CHEBI:58210"/>
    </cofactor>
</comment>
<dbReference type="Pfam" id="PF01070">
    <property type="entry name" value="FMN_dh"/>
    <property type="match status" value="1"/>
</dbReference>
<comment type="subunit">
    <text evidence="10 11">Homooctamer. Dimer of tetramers.</text>
</comment>
<comment type="cofactor">
    <cofactor evidence="11">
        <name>NADPH</name>
        <dbReference type="ChEBI" id="CHEBI:57783"/>
    </cofactor>
</comment>